<evidence type="ECO:0000313" key="2">
    <source>
        <dbReference type="EMBL" id="KAJ3032885.1"/>
    </source>
</evidence>
<accession>A0AAD5S286</accession>
<keyword evidence="3" id="KW-1185">Reference proteome</keyword>
<organism evidence="2 3">
    <name type="scientific">Rhizophlyctis rosea</name>
    <dbReference type="NCBI Taxonomy" id="64517"/>
    <lineage>
        <taxon>Eukaryota</taxon>
        <taxon>Fungi</taxon>
        <taxon>Fungi incertae sedis</taxon>
        <taxon>Chytridiomycota</taxon>
        <taxon>Chytridiomycota incertae sedis</taxon>
        <taxon>Chytridiomycetes</taxon>
        <taxon>Rhizophlyctidales</taxon>
        <taxon>Rhizophlyctidaceae</taxon>
        <taxon>Rhizophlyctis</taxon>
    </lineage>
</organism>
<protein>
    <submittedName>
        <fullName evidence="2">Uncharacterized protein</fullName>
    </submittedName>
</protein>
<gene>
    <name evidence="2" type="ORF">HK097_005048</name>
</gene>
<feature type="region of interest" description="Disordered" evidence="1">
    <location>
        <begin position="1"/>
        <end position="56"/>
    </location>
</feature>
<feature type="non-terminal residue" evidence="2">
    <location>
        <position position="56"/>
    </location>
</feature>
<comment type="caution">
    <text evidence="2">The sequence shown here is derived from an EMBL/GenBank/DDBJ whole genome shotgun (WGS) entry which is preliminary data.</text>
</comment>
<evidence type="ECO:0000313" key="3">
    <source>
        <dbReference type="Proteomes" id="UP001212841"/>
    </source>
</evidence>
<feature type="compositionally biased region" description="Acidic residues" evidence="1">
    <location>
        <begin position="16"/>
        <end position="25"/>
    </location>
</feature>
<reference evidence="2" key="1">
    <citation type="submission" date="2020-05" db="EMBL/GenBank/DDBJ databases">
        <title>Phylogenomic resolution of chytrid fungi.</title>
        <authorList>
            <person name="Stajich J.E."/>
            <person name="Amses K."/>
            <person name="Simmons R."/>
            <person name="Seto K."/>
            <person name="Myers J."/>
            <person name="Bonds A."/>
            <person name="Quandt C.A."/>
            <person name="Barry K."/>
            <person name="Liu P."/>
            <person name="Grigoriev I."/>
            <person name="Longcore J.E."/>
            <person name="James T.Y."/>
        </authorList>
    </citation>
    <scope>NUCLEOTIDE SEQUENCE</scope>
    <source>
        <strain evidence="2">JEL0318</strain>
    </source>
</reference>
<proteinExistence type="predicted"/>
<evidence type="ECO:0000256" key="1">
    <source>
        <dbReference type="SAM" id="MobiDB-lite"/>
    </source>
</evidence>
<dbReference type="Proteomes" id="UP001212841">
    <property type="component" value="Unassembled WGS sequence"/>
</dbReference>
<name>A0AAD5S286_9FUNG</name>
<dbReference type="AlphaFoldDB" id="A0AAD5S286"/>
<dbReference type="EMBL" id="JADGJD010002382">
    <property type="protein sequence ID" value="KAJ3032885.1"/>
    <property type="molecule type" value="Genomic_DNA"/>
</dbReference>
<sequence>MANTHQKRQSVLSEFDSSDEYDTEMGTESIKPDNPFSPSSSKPIMSTRHIQDEESS</sequence>